<evidence type="ECO:0000256" key="1">
    <source>
        <dbReference type="ARBA" id="ARBA00008425"/>
    </source>
</evidence>
<keyword evidence="4" id="KW-0408">Iron</keyword>
<dbReference type="Gene3D" id="3.60.130.10">
    <property type="entry name" value="Clavaminate synthase-like"/>
    <property type="match status" value="1"/>
</dbReference>
<evidence type="ECO:0000313" key="6">
    <source>
        <dbReference type="EMBL" id="MDK9496108.1"/>
    </source>
</evidence>
<dbReference type="InterPro" id="IPR014503">
    <property type="entry name" value="Clavaminate_syn-like"/>
</dbReference>
<proteinExistence type="inferred from homology"/>
<name>A0ABT7GRL3_9ACTN</name>
<dbReference type="RefSeq" id="WP_285341641.1">
    <property type="nucleotide sequence ID" value="NZ_JASITI010000010.1"/>
</dbReference>
<dbReference type="NCBIfam" id="NF041363">
    <property type="entry name" value="GntD_guanitoxin"/>
    <property type="match status" value="1"/>
</dbReference>
<keyword evidence="7" id="KW-1185">Reference proteome</keyword>
<dbReference type="EMBL" id="JASITI010000010">
    <property type="protein sequence ID" value="MDK9496108.1"/>
    <property type="molecule type" value="Genomic_DNA"/>
</dbReference>
<evidence type="ECO:0000259" key="5">
    <source>
        <dbReference type="Pfam" id="PF02668"/>
    </source>
</evidence>
<dbReference type="Pfam" id="PF02668">
    <property type="entry name" value="TauD"/>
    <property type="match status" value="1"/>
</dbReference>
<evidence type="ECO:0000313" key="7">
    <source>
        <dbReference type="Proteomes" id="UP001223390"/>
    </source>
</evidence>
<feature type="domain" description="TauD/TfdA-like" evidence="5">
    <location>
        <begin position="138"/>
        <end position="313"/>
    </location>
</feature>
<evidence type="ECO:0000256" key="3">
    <source>
        <dbReference type="ARBA" id="ARBA00023002"/>
    </source>
</evidence>
<dbReference type="PIRSF" id="PIRSF019543">
    <property type="entry name" value="Clavaminate_syn"/>
    <property type="match status" value="1"/>
</dbReference>
<gene>
    <name evidence="6" type="primary">gntD</name>
    <name evidence="6" type="ORF">QEZ40_000448</name>
</gene>
<keyword evidence="2" id="KW-0479">Metal-binding</keyword>
<dbReference type="Proteomes" id="UP001223390">
    <property type="component" value="Unassembled WGS sequence"/>
</dbReference>
<evidence type="ECO:0000256" key="4">
    <source>
        <dbReference type="ARBA" id="ARBA00023004"/>
    </source>
</evidence>
<organism evidence="6 7">
    <name type="scientific">Streptomyces katrae</name>
    <dbReference type="NCBI Taxonomy" id="68223"/>
    <lineage>
        <taxon>Bacteria</taxon>
        <taxon>Bacillati</taxon>
        <taxon>Actinomycetota</taxon>
        <taxon>Actinomycetes</taxon>
        <taxon>Kitasatosporales</taxon>
        <taxon>Streptomycetaceae</taxon>
        <taxon>Streptomyces</taxon>
    </lineage>
</organism>
<dbReference type="InterPro" id="IPR003819">
    <property type="entry name" value="TauD/TfdA-like"/>
</dbReference>
<reference evidence="6 7" key="1">
    <citation type="submission" date="2023-05" db="EMBL/GenBank/DDBJ databases">
        <title>Sequencing and Assembly of Streptomyces sp. NP73.</title>
        <authorList>
            <person name="Konwar A.N."/>
            <person name="Saikia K."/>
            <person name="Thakur D."/>
        </authorList>
    </citation>
    <scope>NUCLEOTIDE SEQUENCE [LARGE SCALE GENOMIC DNA]</scope>
    <source>
        <strain evidence="6 7">NP73</strain>
    </source>
</reference>
<dbReference type="SUPFAM" id="SSF51197">
    <property type="entry name" value="Clavaminate synthase-like"/>
    <property type="match status" value="1"/>
</dbReference>
<evidence type="ECO:0000256" key="2">
    <source>
        <dbReference type="ARBA" id="ARBA00022723"/>
    </source>
</evidence>
<dbReference type="InterPro" id="IPR053447">
    <property type="entry name" value="Alpha-KG_dependent_hydroxylase"/>
</dbReference>
<comment type="caution">
    <text evidence="6">The sequence shown here is derived from an EMBL/GenBank/DDBJ whole genome shotgun (WGS) entry which is preliminary data.</text>
</comment>
<comment type="similarity">
    <text evidence="1">Belongs to the clavaminate synthase family.</text>
</comment>
<keyword evidence="3" id="KW-0560">Oxidoreductase</keyword>
<dbReference type="InterPro" id="IPR042098">
    <property type="entry name" value="TauD-like_sf"/>
</dbReference>
<protein>
    <submittedName>
        <fullName evidence="6">Guanitoxin biosynthesis L-enduracididine beta-hydroxylase GntD</fullName>
    </submittedName>
</protein>
<sequence>MTDAPEYELNPTESDQLAELVGALKAQGESATEAAFFDRGWEYRYWLPQGLSRFLEAFRRTERAAHALIRGFPVDDAVAGPTPAHWKEAADSRTTEDQELLLGLCGLILGEPFTWATLQQGRLVQNVLPIPGDEHVQNGHGSESLLEFHTEDGFHPGRCDYLMLFGIRNPDRVPTILASVRDVDLSPRHRQVLAEPRFRIRPDGEHVRQLAALDPAHPALALARRMSESPEPVAALFGDPERPYLRIDPPFMDSAPHDREAREALAALVAALEDVKSSVVVDSGTLLVLDNYMAVHGRNPFTPRYDGTDRWLKKLVVSRNLRAGLRAGSAENPRALF</sequence>
<accession>A0ABT7GRL3</accession>